<dbReference type="Proteomes" id="UP000746918">
    <property type="component" value="Unassembled WGS sequence"/>
</dbReference>
<feature type="transmembrane region" description="Helical" evidence="5">
    <location>
        <begin position="70"/>
        <end position="87"/>
    </location>
</feature>
<evidence type="ECO:0000313" key="7">
    <source>
        <dbReference type="EMBL" id="MBX4336211.1"/>
    </source>
</evidence>
<name>A0ABS7I5Q9_9HYPH</name>
<dbReference type="InterPro" id="IPR007829">
    <property type="entry name" value="TM2"/>
</dbReference>
<dbReference type="Pfam" id="PF05154">
    <property type="entry name" value="TM2"/>
    <property type="match status" value="1"/>
</dbReference>
<dbReference type="EMBL" id="JAIFRO010000006">
    <property type="protein sequence ID" value="MBX4336211.1"/>
    <property type="molecule type" value="Genomic_DNA"/>
</dbReference>
<keyword evidence="4 5" id="KW-0472">Membrane</keyword>
<evidence type="ECO:0000259" key="6">
    <source>
        <dbReference type="Pfam" id="PF05154"/>
    </source>
</evidence>
<gene>
    <name evidence="7" type="ORF">K3248_06350</name>
</gene>
<keyword evidence="2 5" id="KW-0812">Transmembrane</keyword>
<keyword evidence="8" id="KW-1185">Reference proteome</keyword>
<evidence type="ECO:0000256" key="5">
    <source>
        <dbReference type="SAM" id="Phobius"/>
    </source>
</evidence>
<accession>A0ABS7I5Q9</accession>
<comment type="caution">
    <text evidence="7">The sequence shown here is derived from an EMBL/GenBank/DDBJ whole genome shotgun (WGS) entry which is preliminary data.</text>
</comment>
<keyword evidence="3 5" id="KW-1133">Transmembrane helix</keyword>
<evidence type="ECO:0000256" key="3">
    <source>
        <dbReference type="ARBA" id="ARBA00022989"/>
    </source>
</evidence>
<protein>
    <submittedName>
        <fullName evidence="7">NINE protein</fullName>
    </submittedName>
</protein>
<reference evidence="7 8" key="1">
    <citation type="submission" date="2021-08" db="EMBL/GenBank/DDBJ databases">
        <title>Bartonella raoulti 094 sp. nov.</title>
        <authorList>
            <person name="Zgheib R."/>
            <person name="Hammoud A."/>
        </authorList>
    </citation>
    <scope>NUCLEOTIDE SEQUENCE [LARGE SCALE GENOMIC DNA]</scope>
    <source>
        <strain evidence="7 8">094</strain>
    </source>
</reference>
<sequence>MKGMIIGQDSGTYFVSGADGKRYQFETWDWLGKNTPKVGDAVDFVCEGDTVKSVFPLFGHQTAERLKLKLAIFCCFVGFIGVHRFMVGRIGTGILMVLISLTVVGLIVTAIWSTIDLLYILTDRFTNKDGDEIRS</sequence>
<feature type="domain" description="TM2" evidence="6">
    <location>
        <begin position="70"/>
        <end position="117"/>
    </location>
</feature>
<organism evidence="7 8">
    <name type="scientific">Bartonella raoultii</name>
    <dbReference type="NCBI Taxonomy" id="1457020"/>
    <lineage>
        <taxon>Bacteria</taxon>
        <taxon>Pseudomonadati</taxon>
        <taxon>Pseudomonadota</taxon>
        <taxon>Alphaproteobacteria</taxon>
        <taxon>Hyphomicrobiales</taxon>
        <taxon>Bartonellaceae</taxon>
        <taxon>Bartonella</taxon>
    </lineage>
</organism>
<dbReference type="RefSeq" id="WP_220717553.1">
    <property type="nucleotide sequence ID" value="NZ_JAIFRO010000006.1"/>
</dbReference>
<evidence type="ECO:0000256" key="1">
    <source>
        <dbReference type="ARBA" id="ARBA00004141"/>
    </source>
</evidence>
<evidence type="ECO:0000256" key="4">
    <source>
        <dbReference type="ARBA" id="ARBA00023136"/>
    </source>
</evidence>
<proteinExistence type="predicted"/>
<comment type="subcellular location">
    <subcellularLocation>
        <location evidence="1">Membrane</location>
        <topology evidence="1">Multi-pass membrane protein</topology>
    </subcellularLocation>
</comment>
<evidence type="ECO:0000313" key="8">
    <source>
        <dbReference type="Proteomes" id="UP000746918"/>
    </source>
</evidence>
<evidence type="ECO:0000256" key="2">
    <source>
        <dbReference type="ARBA" id="ARBA00022692"/>
    </source>
</evidence>
<feature type="transmembrane region" description="Helical" evidence="5">
    <location>
        <begin position="93"/>
        <end position="121"/>
    </location>
</feature>